<proteinExistence type="predicted"/>
<name>A0ABQ7LEE4_BRACM</name>
<gene>
    <name evidence="2" type="primary">A09g506520.1_BraROA</name>
    <name evidence="2" type="ORF">IGI04_035409</name>
</gene>
<reference evidence="2 3" key="1">
    <citation type="submission" date="2021-03" db="EMBL/GenBank/DDBJ databases">
        <authorList>
            <person name="King G.J."/>
            <person name="Bancroft I."/>
            <person name="Baten A."/>
            <person name="Bloomfield J."/>
            <person name="Borpatragohain P."/>
            <person name="He Z."/>
            <person name="Irish N."/>
            <person name="Irwin J."/>
            <person name="Liu K."/>
            <person name="Mauleon R.P."/>
            <person name="Moore J."/>
            <person name="Morris R."/>
            <person name="Ostergaard L."/>
            <person name="Wang B."/>
            <person name="Wells R."/>
        </authorList>
    </citation>
    <scope>NUCLEOTIDE SEQUENCE [LARGE SCALE GENOMIC DNA]</scope>
    <source>
        <strain evidence="2">R-o-18</strain>
        <tissue evidence="2">Leaf</tissue>
    </source>
</reference>
<evidence type="ECO:0000256" key="1">
    <source>
        <dbReference type="SAM" id="SignalP"/>
    </source>
</evidence>
<feature type="signal peptide" evidence="1">
    <location>
        <begin position="1"/>
        <end position="18"/>
    </location>
</feature>
<comment type="caution">
    <text evidence="2">The sequence shown here is derived from an EMBL/GenBank/DDBJ whole genome shotgun (WGS) entry which is preliminary data.</text>
</comment>
<dbReference type="EMBL" id="JADBGQ010000008">
    <property type="protein sequence ID" value="KAG5383939.1"/>
    <property type="molecule type" value="Genomic_DNA"/>
</dbReference>
<sequence length="102" mass="12189">MFPSFYIIVCRLIFLLYFERSPVRIIIRKCSFCKCFEVRKRLYNHHHDARRSDHIFKLSQLKEASEENKTDRDRSVDVKSIANEALRISERQPLECRLVSAA</sequence>
<organism evidence="2 3">
    <name type="scientific">Brassica rapa subsp. trilocularis</name>
    <dbReference type="NCBI Taxonomy" id="1813537"/>
    <lineage>
        <taxon>Eukaryota</taxon>
        <taxon>Viridiplantae</taxon>
        <taxon>Streptophyta</taxon>
        <taxon>Embryophyta</taxon>
        <taxon>Tracheophyta</taxon>
        <taxon>Spermatophyta</taxon>
        <taxon>Magnoliopsida</taxon>
        <taxon>eudicotyledons</taxon>
        <taxon>Gunneridae</taxon>
        <taxon>Pentapetalae</taxon>
        <taxon>rosids</taxon>
        <taxon>malvids</taxon>
        <taxon>Brassicales</taxon>
        <taxon>Brassicaceae</taxon>
        <taxon>Brassiceae</taxon>
        <taxon>Brassica</taxon>
    </lineage>
</organism>
<keyword evidence="1" id="KW-0732">Signal</keyword>
<feature type="chain" id="PRO_5045710570" evidence="1">
    <location>
        <begin position="19"/>
        <end position="102"/>
    </location>
</feature>
<keyword evidence="3" id="KW-1185">Reference proteome</keyword>
<protein>
    <submittedName>
        <fullName evidence="2">Uncharacterized protein</fullName>
    </submittedName>
</protein>
<evidence type="ECO:0000313" key="3">
    <source>
        <dbReference type="Proteomes" id="UP000823674"/>
    </source>
</evidence>
<accession>A0ABQ7LEE4</accession>
<evidence type="ECO:0000313" key="2">
    <source>
        <dbReference type="EMBL" id="KAG5383939.1"/>
    </source>
</evidence>
<dbReference type="Proteomes" id="UP000823674">
    <property type="component" value="Chromosome A09"/>
</dbReference>